<evidence type="ECO:0000313" key="1">
    <source>
        <dbReference type="EMBL" id="APZ76243.1"/>
    </source>
</evidence>
<dbReference type="Proteomes" id="UP000202182">
    <property type="component" value="Segment"/>
</dbReference>
<dbReference type="OrthoDB" id="13510at10239"/>
<keyword evidence="2" id="KW-1185">Reference proteome</keyword>
<dbReference type="Pfam" id="PF05613">
    <property type="entry name" value="Herpes_U15"/>
    <property type="match status" value="1"/>
</dbReference>
<gene>
    <name evidence="1" type="primary">ORF28</name>
    <name evidence="1" type="ORF">MRV_0032</name>
</gene>
<dbReference type="EMBL" id="KY355735">
    <property type="protein sequence ID" value="APZ76243.1"/>
    <property type="molecule type" value="Genomic_DNA"/>
</dbReference>
<organism evidence="1">
    <name type="scientific">Murid betaherpesvirus 3</name>
    <dbReference type="NCBI Taxonomy" id="2560603"/>
    <lineage>
        <taxon>Viruses</taxon>
        <taxon>Duplodnaviria</taxon>
        <taxon>Heunggongvirae</taxon>
        <taxon>Peploviricota</taxon>
        <taxon>Herviviricetes</taxon>
        <taxon>Herpesvirales</taxon>
        <taxon>Orthoherpesviridae</taxon>
        <taxon>Betaherpesvirinae</taxon>
        <taxon>Roseolovirus</taxon>
        <taxon>Roseolovirus muridbeta3</taxon>
    </lineage>
</organism>
<evidence type="ECO:0000313" key="2">
    <source>
        <dbReference type="Proteomes" id="UP000202182"/>
    </source>
</evidence>
<name>A0A1P8VIR8_9BETA</name>
<proteinExistence type="predicted"/>
<dbReference type="KEGG" id="vg:30999369"/>
<reference evidence="1" key="1">
    <citation type="submission" date="2016-12" db="EMBL/GenBank/DDBJ databases">
        <title>A murine herpesvirus closely related to ubiquitous human herpesviruses causes T-cell depletion.</title>
        <authorList>
            <person name="Patel S.J."/>
            <person name="Zhao G."/>
            <person name="Penna V.R."/>
            <person name="Park E."/>
            <person name="Lauron E.J."/>
            <person name="Harvey I.B."/>
            <person name="Beatty W.L."/>
            <person name="Plougastel-Douglas B."/>
            <person name="Poursine-Laurent J."/>
            <person name="Fremont D.H."/>
            <person name="Wang D."/>
            <person name="Yokoyama W.M."/>
        </authorList>
    </citation>
    <scope>NUCLEOTIDE SEQUENCE [LARGE SCALE GENOMIC DNA]</scope>
    <source>
        <strain evidence="1">YOK1</strain>
    </source>
</reference>
<sequence length="120" mass="14377">MVFIIFQYSNIINRVNMSALREIKRYDEACTTSFLINISLKLTHRDKIYMKYLFGMDQNITYRYIFAALNSTTTVTKSMVIEAFFITKKWNELFTFFNLDILNRNHCFIVTQFTNIPINR</sequence>
<dbReference type="InterPro" id="IPR008644">
    <property type="entry name" value="Herpes_U15"/>
</dbReference>
<protein>
    <submittedName>
        <fullName evidence="1">Uncharacterized protein</fullName>
    </submittedName>
</protein>
<accession>A0A1P8VIR8</accession>